<comment type="caution">
    <text evidence="1">The sequence shown here is derived from an EMBL/GenBank/DDBJ whole genome shotgun (WGS) entry which is preliminary data.</text>
</comment>
<dbReference type="AlphaFoldDB" id="A0A7W9Q2E0"/>
<proteinExistence type="predicted"/>
<dbReference type="GO" id="GO:0008233">
    <property type="term" value="F:peptidase activity"/>
    <property type="evidence" value="ECO:0007669"/>
    <property type="project" value="UniProtKB-KW"/>
</dbReference>
<name>A0A7W9Q2E0_9ACTN</name>
<keyword evidence="1" id="KW-0645">Protease</keyword>
<dbReference type="GO" id="GO:0006508">
    <property type="term" value="P:proteolysis"/>
    <property type="evidence" value="ECO:0007669"/>
    <property type="project" value="UniProtKB-KW"/>
</dbReference>
<accession>A0A7W9Q2E0</accession>
<dbReference type="Proteomes" id="UP000585836">
    <property type="component" value="Unassembled WGS sequence"/>
</dbReference>
<evidence type="ECO:0000313" key="1">
    <source>
        <dbReference type="EMBL" id="MBB5932290.1"/>
    </source>
</evidence>
<reference evidence="1 2" key="1">
    <citation type="submission" date="2020-08" db="EMBL/GenBank/DDBJ databases">
        <title>Genomic Encyclopedia of Type Strains, Phase III (KMG-III): the genomes of soil and plant-associated and newly described type strains.</title>
        <authorList>
            <person name="Whitman W."/>
        </authorList>
    </citation>
    <scope>NUCLEOTIDE SEQUENCE [LARGE SCALE GENOMIC DNA]</scope>
    <source>
        <strain evidence="1 2">CECT 3313</strain>
    </source>
</reference>
<organism evidence="1 2">
    <name type="scientific">Streptomyces echinatus</name>
    <dbReference type="NCBI Taxonomy" id="67293"/>
    <lineage>
        <taxon>Bacteria</taxon>
        <taxon>Bacillati</taxon>
        <taxon>Actinomycetota</taxon>
        <taxon>Actinomycetes</taxon>
        <taxon>Kitasatosporales</taxon>
        <taxon>Streptomycetaceae</taxon>
        <taxon>Streptomyces</taxon>
    </lineage>
</organism>
<dbReference type="EMBL" id="JACHJK010000024">
    <property type="protein sequence ID" value="MBB5932290.1"/>
    <property type="molecule type" value="Genomic_DNA"/>
</dbReference>
<evidence type="ECO:0000313" key="2">
    <source>
        <dbReference type="Proteomes" id="UP000585836"/>
    </source>
</evidence>
<protein>
    <submittedName>
        <fullName evidence="1">ABC-type protease/lipase transport system fused ATPase/permease subunit</fullName>
    </submittedName>
</protein>
<keyword evidence="2" id="KW-1185">Reference proteome</keyword>
<gene>
    <name evidence="1" type="ORF">FHS34_007800</name>
</gene>
<dbReference type="RefSeq" id="WP_184974433.1">
    <property type="nucleotide sequence ID" value="NZ_BAAAWF010000065.1"/>
</dbReference>
<sequence length="119" mass="12956">MTLWAGITAAFGTLGMIVAGWFAARATREAAAATAEATQAAAQVQVAPAQRTADLSVLQATVERVDKENGELRTKQSRLESLLRAFSWSADRWCRQMTRAGIEPEPPHPLVEEYNRTGV</sequence>
<keyword evidence="1" id="KW-0378">Hydrolase</keyword>